<evidence type="ECO:0000313" key="7">
    <source>
        <dbReference type="EMBL" id="OCF36325.1"/>
    </source>
</evidence>
<dbReference type="PANTHER" id="PTHR12778">
    <property type="entry name" value="SOLUTE CARRIER FAMILY 33 ACETYL-COA TRANSPORTER -RELATED"/>
    <property type="match status" value="1"/>
</dbReference>
<comment type="subcellular location">
    <subcellularLocation>
        <location evidence="1">Membrane</location>
        <topology evidence="1">Multi-pass membrane protein</topology>
    </subcellularLocation>
</comment>
<evidence type="ECO:0008006" key="9">
    <source>
        <dbReference type="Google" id="ProtNLM"/>
    </source>
</evidence>
<feature type="transmembrane region" description="Helical" evidence="6">
    <location>
        <begin position="622"/>
        <end position="645"/>
    </location>
</feature>
<dbReference type="SUPFAM" id="SSF103473">
    <property type="entry name" value="MFS general substrate transporter"/>
    <property type="match status" value="1"/>
</dbReference>
<feature type="transmembrane region" description="Helical" evidence="6">
    <location>
        <begin position="272"/>
        <end position="290"/>
    </location>
</feature>
<dbReference type="InterPro" id="IPR024371">
    <property type="entry name" value="AcetylCoA_trans_1-like"/>
</dbReference>
<feature type="transmembrane region" description="Helical" evidence="6">
    <location>
        <begin position="240"/>
        <end position="260"/>
    </location>
</feature>
<accession>A0A1B9GZ94</accession>
<dbReference type="Proteomes" id="UP000092666">
    <property type="component" value="Unassembled WGS sequence"/>
</dbReference>
<dbReference type="STRING" id="1296120.A0A1B9GZ94"/>
<feature type="transmembrane region" description="Helical" evidence="6">
    <location>
        <begin position="353"/>
        <end position="373"/>
    </location>
</feature>
<gene>
    <name evidence="7" type="ORF">I316_02200</name>
</gene>
<feature type="compositionally biased region" description="Basic and acidic residues" evidence="5">
    <location>
        <begin position="89"/>
        <end position="132"/>
    </location>
</feature>
<proteinExistence type="predicted"/>
<dbReference type="FunFam" id="1.20.1250.20:FF:000289">
    <property type="entry name" value="Acetyl-coenzyme A transporter 1"/>
    <property type="match status" value="1"/>
</dbReference>
<evidence type="ECO:0000256" key="6">
    <source>
        <dbReference type="SAM" id="Phobius"/>
    </source>
</evidence>
<evidence type="ECO:0000256" key="1">
    <source>
        <dbReference type="ARBA" id="ARBA00004141"/>
    </source>
</evidence>
<feature type="transmembrane region" description="Helical" evidence="6">
    <location>
        <begin position="172"/>
        <end position="197"/>
    </location>
</feature>
<feature type="transmembrane region" description="Helical" evidence="6">
    <location>
        <begin position="310"/>
        <end position="332"/>
    </location>
</feature>
<reference evidence="7 8" key="1">
    <citation type="submission" date="2013-07" db="EMBL/GenBank/DDBJ databases">
        <title>The Genome Sequence of Cryptococcus heveanensis BCC8398.</title>
        <authorList>
            <consortium name="The Broad Institute Genome Sequencing Platform"/>
            <person name="Cuomo C."/>
            <person name="Litvintseva A."/>
            <person name="Chen Y."/>
            <person name="Heitman J."/>
            <person name="Sun S."/>
            <person name="Springer D."/>
            <person name="Dromer F."/>
            <person name="Young S.K."/>
            <person name="Zeng Q."/>
            <person name="Gargeya S."/>
            <person name="Fitzgerald M."/>
            <person name="Abouelleil A."/>
            <person name="Alvarado L."/>
            <person name="Berlin A.M."/>
            <person name="Chapman S.B."/>
            <person name="Dewar J."/>
            <person name="Goldberg J."/>
            <person name="Griggs A."/>
            <person name="Gujja S."/>
            <person name="Hansen M."/>
            <person name="Howarth C."/>
            <person name="Imamovic A."/>
            <person name="Larimer J."/>
            <person name="McCowan C."/>
            <person name="Murphy C."/>
            <person name="Pearson M."/>
            <person name="Priest M."/>
            <person name="Roberts A."/>
            <person name="Saif S."/>
            <person name="Shea T."/>
            <person name="Sykes S."/>
            <person name="Wortman J."/>
            <person name="Nusbaum C."/>
            <person name="Birren B."/>
        </authorList>
    </citation>
    <scope>NUCLEOTIDE SEQUENCE [LARGE SCALE GENOMIC DNA]</scope>
    <source>
        <strain evidence="7 8">BCC8398</strain>
    </source>
</reference>
<feature type="region of interest" description="Disordered" evidence="5">
    <location>
        <begin position="1"/>
        <end position="147"/>
    </location>
</feature>
<name>A0A1B9GZ94_9TREE</name>
<dbReference type="GO" id="GO:0016020">
    <property type="term" value="C:membrane"/>
    <property type="evidence" value="ECO:0007669"/>
    <property type="project" value="UniProtKB-SubCell"/>
</dbReference>
<keyword evidence="8" id="KW-1185">Reference proteome</keyword>
<evidence type="ECO:0000256" key="2">
    <source>
        <dbReference type="ARBA" id="ARBA00022692"/>
    </source>
</evidence>
<dbReference type="Pfam" id="PF13000">
    <property type="entry name" value="Acatn"/>
    <property type="match status" value="2"/>
</dbReference>
<feature type="transmembrane region" description="Helical" evidence="6">
    <location>
        <begin position="477"/>
        <end position="493"/>
    </location>
</feature>
<dbReference type="GO" id="GO:0035348">
    <property type="term" value="P:acetyl-CoA transmembrane transport"/>
    <property type="evidence" value="ECO:0007669"/>
    <property type="project" value="InterPro"/>
</dbReference>
<evidence type="ECO:0000256" key="3">
    <source>
        <dbReference type="ARBA" id="ARBA00022989"/>
    </source>
</evidence>
<feature type="compositionally biased region" description="Polar residues" evidence="5">
    <location>
        <begin position="8"/>
        <end position="46"/>
    </location>
</feature>
<evidence type="ECO:0000313" key="8">
    <source>
        <dbReference type="Proteomes" id="UP000092666"/>
    </source>
</evidence>
<dbReference type="InterPro" id="IPR004752">
    <property type="entry name" value="AmpG_permease/AT-1"/>
</dbReference>
<reference evidence="8" key="2">
    <citation type="submission" date="2013-12" db="EMBL/GenBank/DDBJ databases">
        <title>Evolution of pathogenesis and genome organization in the Tremellales.</title>
        <authorList>
            <person name="Cuomo C."/>
            <person name="Litvintseva A."/>
            <person name="Heitman J."/>
            <person name="Chen Y."/>
            <person name="Sun S."/>
            <person name="Springer D."/>
            <person name="Dromer F."/>
            <person name="Young S."/>
            <person name="Zeng Q."/>
            <person name="Chapman S."/>
            <person name="Gujja S."/>
            <person name="Saif S."/>
            <person name="Birren B."/>
        </authorList>
    </citation>
    <scope>NUCLEOTIDE SEQUENCE [LARGE SCALE GENOMIC DNA]</scope>
    <source>
        <strain evidence="8">BCC8398</strain>
    </source>
</reference>
<evidence type="ECO:0000256" key="4">
    <source>
        <dbReference type="ARBA" id="ARBA00023136"/>
    </source>
</evidence>
<keyword evidence="2 6" id="KW-0812">Transmembrane</keyword>
<dbReference type="EMBL" id="KI669496">
    <property type="protein sequence ID" value="OCF36325.1"/>
    <property type="molecule type" value="Genomic_DNA"/>
</dbReference>
<sequence length="662" mass="72364">MPPKRSTRSSNVSAHATATSPVNTTESSSTLTKRITRSVAHTQGQAHDSPARSEQSSSSTSSPTPESTTTASTIASNPDGDDDNEHEDETMLHRENNSLRGRNLEDLNDVEEKGLLMRRSVSRESENNDDSVHRRRRGKEKQKEHRLEKVNLEVGGEEYSGGLTSKRDKEAFALLVLLLLLQGIPLGLTFGTLPFLLKSHLSYSQLAVFALSTWPYSLKLLWSPIVDAWFVPKWGRRKSWIVPVQGIVGVGMWIIGGRVGEWLEAETVDVRFLTMVFGSLILAAATQDIAVDGWALTLLSQPNLSYASTAQTIGIGIGNALSFTVFLAFNSVDFSNKYFRSTPLDYGLVSLGGYLRFWAVVFILVTVWLALYKTEDPPSEDDPDMDVKKVYKVMWSIVRLKNIQSFLCVHLVCKIGFMVNDSVTGLKLLEKGLSKEDLAIAVLLDFPAQMAVGWLAAKWSRPAPTPTSTPVLKPWLYAFWARLAMAAIAALVVKGFPKGEVGNGYFALVIATTLFSSLTSTVQFVGICAFHTQIADPLIGGTYMTLLNTISNLGGTWPKPLILRSVDLLTIATCSVPTTVNLASSEKSQYTAHSYASECISEHGKNACSAAGGECVVLRDGYYIMSTVCVALGAVLLISFILPTVKRLSALPMSAWRVKIPN</sequence>
<feature type="compositionally biased region" description="Acidic residues" evidence="5">
    <location>
        <begin position="79"/>
        <end position="88"/>
    </location>
</feature>
<dbReference type="OrthoDB" id="6415790at2759"/>
<protein>
    <recommendedName>
        <fullName evidence="9">Acetyl-CoA transporter</fullName>
    </recommendedName>
</protein>
<evidence type="ECO:0000256" key="5">
    <source>
        <dbReference type="SAM" id="MobiDB-lite"/>
    </source>
</evidence>
<keyword evidence="4 6" id="KW-0472">Membrane</keyword>
<keyword evidence="3 6" id="KW-1133">Transmembrane helix</keyword>
<dbReference type="GO" id="GO:0008521">
    <property type="term" value="F:acetyl-CoA transmembrane transporter activity"/>
    <property type="evidence" value="ECO:0007669"/>
    <property type="project" value="InterPro"/>
</dbReference>
<feature type="transmembrane region" description="Helical" evidence="6">
    <location>
        <begin position="505"/>
        <end position="534"/>
    </location>
</feature>
<feature type="compositionally biased region" description="Low complexity" evidence="5">
    <location>
        <begin position="52"/>
        <end position="76"/>
    </location>
</feature>
<dbReference type="InterPro" id="IPR036259">
    <property type="entry name" value="MFS_trans_sf"/>
</dbReference>
<organism evidence="7 8">
    <name type="scientific">Kwoniella heveanensis BCC8398</name>
    <dbReference type="NCBI Taxonomy" id="1296120"/>
    <lineage>
        <taxon>Eukaryota</taxon>
        <taxon>Fungi</taxon>
        <taxon>Dikarya</taxon>
        <taxon>Basidiomycota</taxon>
        <taxon>Agaricomycotina</taxon>
        <taxon>Tremellomycetes</taxon>
        <taxon>Tremellales</taxon>
        <taxon>Cryptococcaceae</taxon>
        <taxon>Kwoniella</taxon>
    </lineage>
</organism>
<dbReference type="AlphaFoldDB" id="A0A1B9GZ94"/>
<dbReference type="PANTHER" id="PTHR12778:SF9">
    <property type="entry name" value="ACETYL-COENZYME A TRANSPORTER 1"/>
    <property type="match status" value="1"/>
</dbReference>